<feature type="non-terminal residue" evidence="1">
    <location>
        <position position="1"/>
    </location>
</feature>
<evidence type="ECO:0000313" key="1">
    <source>
        <dbReference type="EMBL" id="GAI67181.1"/>
    </source>
</evidence>
<dbReference type="AlphaFoldDB" id="X1RJP8"/>
<name>X1RJP8_9ZZZZ</name>
<gene>
    <name evidence="1" type="ORF">S12H4_08804</name>
</gene>
<sequence length="292" mass="33824">KKLLNPNTKVEEIDEIVKNIPWEENDDITRVLYFHTNTFRGTVQEKQDIAEVLQRLGDISKKGTKILTIPSEILERVKKTTKNKIVRETRKITEKALHRLLLIGVISDYTIEYSSNEFTVKLSGVTKEEIIEIYGKYVASYLYSRRQNEVEKASRFLHLSLIDFITGMIDLLLHFIYDVIERGRRRALHEMLLACTTSPTDKDIRKRILSYLEATEYSEILEQVIADENAGITKCRDLFTSVRSPNESAELRGQVSRYLESYPDYPGLLMLRCNFFIGDSICTLAQLLNSKF</sequence>
<comment type="caution">
    <text evidence="1">The sequence shown here is derived from an EMBL/GenBank/DDBJ whole genome shotgun (WGS) entry which is preliminary data.</text>
</comment>
<organism evidence="1">
    <name type="scientific">marine sediment metagenome</name>
    <dbReference type="NCBI Taxonomy" id="412755"/>
    <lineage>
        <taxon>unclassified sequences</taxon>
        <taxon>metagenomes</taxon>
        <taxon>ecological metagenomes</taxon>
    </lineage>
</organism>
<reference evidence="1" key="1">
    <citation type="journal article" date="2014" name="Front. Microbiol.">
        <title>High frequency of phylogenetically diverse reductive dehalogenase-homologous genes in deep subseafloor sedimentary metagenomes.</title>
        <authorList>
            <person name="Kawai M."/>
            <person name="Futagami T."/>
            <person name="Toyoda A."/>
            <person name="Takaki Y."/>
            <person name="Nishi S."/>
            <person name="Hori S."/>
            <person name="Arai W."/>
            <person name="Tsubouchi T."/>
            <person name="Morono Y."/>
            <person name="Uchiyama I."/>
            <person name="Ito T."/>
            <person name="Fujiyama A."/>
            <person name="Inagaki F."/>
            <person name="Takami H."/>
        </authorList>
    </citation>
    <scope>NUCLEOTIDE SEQUENCE</scope>
    <source>
        <strain evidence="1">Expedition CK06-06</strain>
    </source>
</reference>
<protein>
    <submittedName>
        <fullName evidence="1">Uncharacterized protein</fullName>
    </submittedName>
</protein>
<dbReference type="EMBL" id="BARW01003455">
    <property type="protein sequence ID" value="GAI67181.1"/>
    <property type="molecule type" value="Genomic_DNA"/>
</dbReference>
<proteinExistence type="predicted"/>
<accession>X1RJP8</accession>